<evidence type="ECO:0000313" key="2">
    <source>
        <dbReference type="Proteomes" id="UP000000768"/>
    </source>
</evidence>
<sequence>MPKCLICVSLHPKLKLSNQGGAQLAKVSGSRHQQMVQRKF</sequence>
<keyword evidence="2" id="KW-1185">Reference proteome</keyword>
<dbReference type="InParanoid" id="A0A1Z5RDW2"/>
<name>A0A1Z5RDW2_SORBI</name>
<organism evidence="1 2">
    <name type="scientific">Sorghum bicolor</name>
    <name type="common">Sorghum</name>
    <name type="synonym">Sorghum vulgare</name>
    <dbReference type="NCBI Taxonomy" id="4558"/>
    <lineage>
        <taxon>Eukaryota</taxon>
        <taxon>Viridiplantae</taxon>
        <taxon>Streptophyta</taxon>
        <taxon>Embryophyta</taxon>
        <taxon>Tracheophyta</taxon>
        <taxon>Spermatophyta</taxon>
        <taxon>Magnoliopsida</taxon>
        <taxon>Liliopsida</taxon>
        <taxon>Poales</taxon>
        <taxon>Poaceae</taxon>
        <taxon>PACMAD clade</taxon>
        <taxon>Panicoideae</taxon>
        <taxon>Andropogonodae</taxon>
        <taxon>Andropogoneae</taxon>
        <taxon>Sorghinae</taxon>
        <taxon>Sorghum</taxon>
    </lineage>
</organism>
<dbReference type="Proteomes" id="UP000000768">
    <property type="component" value="Chromosome 6"/>
</dbReference>
<evidence type="ECO:0000313" key="1">
    <source>
        <dbReference type="EMBL" id="OQU81635.1"/>
    </source>
</evidence>
<proteinExistence type="predicted"/>
<dbReference type="Gramene" id="OQU81635">
    <property type="protein sequence ID" value="OQU81635"/>
    <property type="gene ID" value="SORBI_3006G089233"/>
</dbReference>
<accession>A0A1Z5RDW2</accession>
<dbReference type="EMBL" id="CM000765">
    <property type="protein sequence ID" value="OQU81635.1"/>
    <property type="molecule type" value="Genomic_DNA"/>
</dbReference>
<gene>
    <name evidence="1" type="ORF">SORBI_3006G089233</name>
</gene>
<reference evidence="1 2" key="1">
    <citation type="journal article" date="2009" name="Nature">
        <title>The Sorghum bicolor genome and the diversification of grasses.</title>
        <authorList>
            <person name="Paterson A.H."/>
            <person name="Bowers J.E."/>
            <person name="Bruggmann R."/>
            <person name="Dubchak I."/>
            <person name="Grimwood J."/>
            <person name="Gundlach H."/>
            <person name="Haberer G."/>
            <person name="Hellsten U."/>
            <person name="Mitros T."/>
            <person name="Poliakov A."/>
            <person name="Schmutz J."/>
            <person name="Spannagl M."/>
            <person name="Tang H."/>
            <person name="Wang X."/>
            <person name="Wicker T."/>
            <person name="Bharti A.K."/>
            <person name="Chapman J."/>
            <person name="Feltus F.A."/>
            <person name="Gowik U."/>
            <person name="Grigoriev I.V."/>
            <person name="Lyons E."/>
            <person name="Maher C.A."/>
            <person name="Martis M."/>
            <person name="Narechania A."/>
            <person name="Otillar R.P."/>
            <person name="Penning B.W."/>
            <person name="Salamov A.A."/>
            <person name="Wang Y."/>
            <person name="Zhang L."/>
            <person name="Carpita N.C."/>
            <person name="Freeling M."/>
            <person name="Gingle A.R."/>
            <person name="Hash C.T."/>
            <person name="Keller B."/>
            <person name="Klein P."/>
            <person name="Kresovich S."/>
            <person name="McCann M.C."/>
            <person name="Ming R."/>
            <person name="Peterson D.G."/>
            <person name="Mehboob-ur-Rahman"/>
            <person name="Ware D."/>
            <person name="Westhoff P."/>
            <person name="Mayer K.F."/>
            <person name="Messing J."/>
            <person name="Rokhsar D.S."/>
        </authorList>
    </citation>
    <scope>NUCLEOTIDE SEQUENCE [LARGE SCALE GENOMIC DNA]</scope>
    <source>
        <strain evidence="2">cv. BTx623</strain>
    </source>
</reference>
<protein>
    <submittedName>
        <fullName evidence="1">Uncharacterized protein</fullName>
    </submittedName>
</protein>
<dbReference type="AlphaFoldDB" id="A0A1Z5RDW2"/>
<reference evidence="2" key="2">
    <citation type="journal article" date="2018" name="Plant J.">
        <title>The Sorghum bicolor reference genome: improved assembly, gene annotations, a transcriptome atlas, and signatures of genome organization.</title>
        <authorList>
            <person name="McCormick R.F."/>
            <person name="Truong S.K."/>
            <person name="Sreedasyam A."/>
            <person name="Jenkins J."/>
            <person name="Shu S."/>
            <person name="Sims D."/>
            <person name="Kennedy M."/>
            <person name="Amirebrahimi M."/>
            <person name="Weers B.D."/>
            <person name="McKinley B."/>
            <person name="Mattison A."/>
            <person name="Morishige D.T."/>
            <person name="Grimwood J."/>
            <person name="Schmutz J."/>
            <person name="Mullet J.E."/>
        </authorList>
    </citation>
    <scope>NUCLEOTIDE SEQUENCE [LARGE SCALE GENOMIC DNA]</scope>
    <source>
        <strain evidence="2">cv. BTx623</strain>
    </source>
</reference>